<evidence type="ECO:0000313" key="1">
    <source>
        <dbReference type="EMBL" id="CAE6390805.1"/>
    </source>
</evidence>
<proteinExistence type="predicted"/>
<reference evidence="1" key="1">
    <citation type="submission" date="2021-01" db="EMBL/GenBank/DDBJ databases">
        <authorList>
            <person name="Kaushik A."/>
        </authorList>
    </citation>
    <scope>NUCLEOTIDE SEQUENCE</scope>
    <source>
        <strain evidence="1">AG1-1A</strain>
    </source>
</reference>
<name>A0A8H3A6V6_9AGAM</name>
<organism evidence="1 2">
    <name type="scientific">Rhizoctonia solani</name>
    <dbReference type="NCBI Taxonomy" id="456999"/>
    <lineage>
        <taxon>Eukaryota</taxon>
        <taxon>Fungi</taxon>
        <taxon>Dikarya</taxon>
        <taxon>Basidiomycota</taxon>
        <taxon>Agaricomycotina</taxon>
        <taxon>Agaricomycetes</taxon>
        <taxon>Cantharellales</taxon>
        <taxon>Ceratobasidiaceae</taxon>
        <taxon>Rhizoctonia</taxon>
    </lineage>
</organism>
<gene>
    <name evidence="1" type="ORF">RDB_LOCUS30293</name>
</gene>
<dbReference type="EMBL" id="CAJMWR010000621">
    <property type="protein sequence ID" value="CAE6390805.1"/>
    <property type="molecule type" value="Genomic_DNA"/>
</dbReference>
<comment type="caution">
    <text evidence="1">The sequence shown here is derived from an EMBL/GenBank/DDBJ whole genome shotgun (WGS) entry which is preliminary data.</text>
</comment>
<protein>
    <submittedName>
        <fullName evidence="1">Uncharacterized protein</fullName>
    </submittedName>
</protein>
<accession>A0A8H3A6V6</accession>
<evidence type="ECO:0000313" key="2">
    <source>
        <dbReference type="Proteomes" id="UP000663840"/>
    </source>
</evidence>
<sequence length="125" mass="14054">MQLLDPSEVRPKRLEGTRTGYARLPFVRPRPIVIQTTILRPGGEQGMRTNDTMFIGLLRLWANVMLDKLGDEYTATHAMTRRVVALDGVPSHATWSGYWAPGETSRLPNVHSRWCSTAKARGHEA</sequence>
<dbReference type="Proteomes" id="UP000663840">
    <property type="component" value="Unassembled WGS sequence"/>
</dbReference>
<dbReference type="AlphaFoldDB" id="A0A8H3A6V6"/>